<evidence type="ECO:0000259" key="3">
    <source>
        <dbReference type="PROSITE" id="PS50977"/>
    </source>
</evidence>
<name>A0A2R4TCV8_9ACTN</name>
<dbReference type="GO" id="GO:0006355">
    <property type="term" value="P:regulation of DNA-templated transcription"/>
    <property type="evidence" value="ECO:0007669"/>
    <property type="project" value="UniProtKB-ARBA"/>
</dbReference>
<dbReference type="KEGG" id="slk:SLUN_37005"/>
<dbReference type="Pfam" id="PF00440">
    <property type="entry name" value="TetR_N"/>
    <property type="match status" value="1"/>
</dbReference>
<sequence>MPRGEGLVVPQGVGDKRDTILRAAGKVFAERGYHATGISDIARELGAGHGTFYRYFKNKEDIARSVVARALGQVMDAIADEDPGSSQSLEQYREQVGRIGHKLFDLVVAEPALCRILFYDAIAIDRAEPELAGRAMEAAAAYTAAFIRNGQDRGFLRRDLDAHVVGLAVNGMILTGAVRLLHAQDSQAMRDPWIRTVETLMFDGLGSS</sequence>
<dbReference type="InterPro" id="IPR036271">
    <property type="entry name" value="Tet_transcr_reg_TetR-rel_C_sf"/>
</dbReference>
<gene>
    <name evidence="4" type="ORF">SLUN_37005</name>
</gene>
<dbReference type="InterPro" id="IPR001647">
    <property type="entry name" value="HTH_TetR"/>
</dbReference>
<keyword evidence="1 2" id="KW-0238">DNA-binding</keyword>
<proteinExistence type="predicted"/>
<feature type="domain" description="HTH tetR-type" evidence="3">
    <location>
        <begin position="14"/>
        <end position="74"/>
    </location>
</feature>
<dbReference type="Proteomes" id="UP000244201">
    <property type="component" value="Chromosome"/>
</dbReference>
<dbReference type="EMBL" id="CP026304">
    <property type="protein sequence ID" value="AVZ76953.1"/>
    <property type="molecule type" value="Genomic_DNA"/>
</dbReference>
<dbReference type="GO" id="GO:0003677">
    <property type="term" value="F:DNA binding"/>
    <property type="evidence" value="ECO:0007669"/>
    <property type="project" value="UniProtKB-UniRule"/>
</dbReference>
<organism evidence="4 5">
    <name type="scientific">Streptomyces lunaelactis</name>
    <dbReference type="NCBI Taxonomy" id="1535768"/>
    <lineage>
        <taxon>Bacteria</taxon>
        <taxon>Bacillati</taxon>
        <taxon>Actinomycetota</taxon>
        <taxon>Actinomycetes</taxon>
        <taxon>Kitasatosporales</taxon>
        <taxon>Streptomycetaceae</taxon>
        <taxon>Streptomyces</taxon>
    </lineage>
</organism>
<dbReference type="SUPFAM" id="SSF48498">
    <property type="entry name" value="Tetracyclin repressor-like, C-terminal domain"/>
    <property type="match status" value="1"/>
</dbReference>
<reference evidence="4 5" key="1">
    <citation type="submission" date="2018-01" db="EMBL/GenBank/DDBJ databases">
        <title>Complete genome sequence of Streptomyces lunaelactis MM109T, a Ferroverdin A producer isolated from cave moonmilk deposits.</title>
        <authorList>
            <person name="Naome A."/>
            <person name="Martinet L."/>
            <person name="Maciejewska M."/>
            <person name="Anderssen S."/>
            <person name="Adam D."/>
            <person name="Tenconi E."/>
            <person name="Deflandre B."/>
            <person name="Arguelles-Arias A."/>
            <person name="Calusinska M."/>
            <person name="Copieters W."/>
            <person name="Karim L."/>
            <person name="Hanikenne M."/>
            <person name="Baurain D."/>
            <person name="van Wezel G."/>
            <person name="Smargiasso N."/>
            <person name="de Pauw E."/>
            <person name="Delfosse P."/>
            <person name="Rigali S."/>
        </authorList>
    </citation>
    <scope>NUCLEOTIDE SEQUENCE [LARGE SCALE GENOMIC DNA]</scope>
    <source>
        <strain evidence="4 5">MM109</strain>
    </source>
</reference>
<dbReference type="InterPro" id="IPR050109">
    <property type="entry name" value="HTH-type_TetR-like_transc_reg"/>
</dbReference>
<evidence type="ECO:0000256" key="2">
    <source>
        <dbReference type="PROSITE-ProRule" id="PRU00335"/>
    </source>
</evidence>
<dbReference type="AlphaFoldDB" id="A0A2R4TCV8"/>
<feature type="DNA-binding region" description="H-T-H motif" evidence="2">
    <location>
        <begin position="37"/>
        <end position="56"/>
    </location>
</feature>
<dbReference type="PROSITE" id="PS50977">
    <property type="entry name" value="HTH_TETR_2"/>
    <property type="match status" value="1"/>
</dbReference>
<dbReference type="PANTHER" id="PTHR30055">
    <property type="entry name" value="HTH-TYPE TRANSCRIPTIONAL REGULATOR RUTR"/>
    <property type="match status" value="1"/>
</dbReference>
<evidence type="ECO:0000313" key="5">
    <source>
        <dbReference type="Proteomes" id="UP000244201"/>
    </source>
</evidence>
<dbReference type="SUPFAM" id="SSF46689">
    <property type="entry name" value="Homeodomain-like"/>
    <property type="match status" value="1"/>
</dbReference>
<evidence type="ECO:0000313" key="4">
    <source>
        <dbReference type="EMBL" id="AVZ76953.1"/>
    </source>
</evidence>
<dbReference type="InterPro" id="IPR009057">
    <property type="entry name" value="Homeodomain-like_sf"/>
</dbReference>
<evidence type="ECO:0000256" key="1">
    <source>
        <dbReference type="ARBA" id="ARBA00023125"/>
    </source>
</evidence>
<accession>A0A2R4TCV8</accession>
<keyword evidence="5" id="KW-1185">Reference proteome</keyword>
<protein>
    <submittedName>
        <fullName evidence="4">TetR family transcriptional regulator</fullName>
    </submittedName>
</protein>
<dbReference type="Gene3D" id="1.10.357.10">
    <property type="entry name" value="Tetracycline Repressor, domain 2"/>
    <property type="match status" value="1"/>
</dbReference>
<dbReference type="PRINTS" id="PR00455">
    <property type="entry name" value="HTHTETR"/>
</dbReference>